<keyword evidence="2" id="KW-1185">Reference proteome</keyword>
<reference evidence="1" key="1">
    <citation type="submission" date="2017-07" db="EMBL/GenBank/DDBJ databases">
        <title>Taro Niue Genome Assembly and Annotation.</title>
        <authorList>
            <person name="Atibalentja N."/>
            <person name="Keating K."/>
            <person name="Fields C.J."/>
        </authorList>
    </citation>
    <scope>NUCLEOTIDE SEQUENCE</scope>
    <source>
        <strain evidence="1">Niue_2</strain>
        <tissue evidence="1">Leaf</tissue>
    </source>
</reference>
<dbReference type="EMBL" id="NMUH01006089">
    <property type="protein sequence ID" value="MQM14434.1"/>
    <property type="molecule type" value="Genomic_DNA"/>
</dbReference>
<name>A0A843X724_COLES</name>
<dbReference type="AlphaFoldDB" id="A0A843X724"/>
<sequence length="230" mass="25797">MGRRHPSPSQKGRDGEVRCVPNCCAVLRKVWPNRAFTSFARPRGGVVADFEEIQHSDVVFDALSTRGRREEWGKCHAMHGLCVLREVSEIPPYLIAVVSLENPEMILGLGFSPEKATNLAVMTRSRQADPSRQGHMVTDDRQDYEWQPWFDGAYSGIPLKLGPPVGSYVRDYETESFGDQLLRWCACRILNTTAVGVVFWLPLLWVDVCMCVACRTLGWPTDVGKGKAMP</sequence>
<evidence type="ECO:0000313" key="2">
    <source>
        <dbReference type="Proteomes" id="UP000652761"/>
    </source>
</evidence>
<gene>
    <name evidence="1" type="ORF">Taro_047365</name>
</gene>
<protein>
    <submittedName>
        <fullName evidence="1">Uncharacterized protein</fullName>
    </submittedName>
</protein>
<evidence type="ECO:0000313" key="1">
    <source>
        <dbReference type="EMBL" id="MQM14434.1"/>
    </source>
</evidence>
<dbReference type="Proteomes" id="UP000652761">
    <property type="component" value="Unassembled WGS sequence"/>
</dbReference>
<comment type="caution">
    <text evidence="1">The sequence shown here is derived from an EMBL/GenBank/DDBJ whole genome shotgun (WGS) entry which is preliminary data.</text>
</comment>
<organism evidence="1 2">
    <name type="scientific">Colocasia esculenta</name>
    <name type="common">Wild taro</name>
    <name type="synonym">Arum esculentum</name>
    <dbReference type="NCBI Taxonomy" id="4460"/>
    <lineage>
        <taxon>Eukaryota</taxon>
        <taxon>Viridiplantae</taxon>
        <taxon>Streptophyta</taxon>
        <taxon>Embryophyta</taxon>
        <taxon>Tracheophyta</taxon>
        <taxon>Spermatophyta</taxon>
        <taxon>Magnoliopsida</taxon>
        <taxon>Liliopsida</taxon>
        <taxon>Araceae</taxon>
        <taxon>Aroideae</taxon>
        <taxon>Colocasieae</taxon>
        <taxon>Colocasia</taxon>
    </lineage>
</organism>
<proteinExistence type="predicted"/>
<accession>A0A843X724</accession>